<dbReference type="EMBL" id="CP119934">
    <property type="protein sequence ID" value="WFD02195.1"/>
    <property type="molecule type" value="Genomic_DNA"/>
</dbReference>
<dbReference type="InterPro" id="IPR005828">
    <property type="entry name" value="MFS_sugar_transport-like"/>
</dbReference>
<dbReference type="InterPro" id="IPR036259">
    <property type="entry name" value="MFS_trans_sf"/>
</dbReference>
<dbReference type="PANTHER" id="PTHR23503">
    <property type="entry name" value="SOLUTE CARRIER FAMILY 2"/>
    <property type="match status" value="1"/>
</dbReference>
<evidence type="ECO:0000256" key="1">
    <source>
        <dbReference type="ARBA" id="ARBA00004141"/>
    </source>
</evidence>
<evidence type="ECO:0000259" key="9">
    <source>
        <dbReference type="PROSITE" id="PS50850"/>
    </source>
</evidence>
<evidence type="ECO:0000256" key="3">
    <source>
        <dbReference type="ARBA" id="ARBA00022448"/>
    </source>
</evidence>
<keyword evidence="5 8" id="KW-1133">Transmembrane helix</keyword>
<dbReference type="InterPro" id="IPR045263">
    <property type="entry name" value="GLUT"/>
</dbReference>
<evidence type="ECO:0000256" key="6">
    <source>
        <dbReference type="ARBA" id="ARBA00023136"/>
    </source>
</evidence>
<dbReference type="Proteomes" id="UP001214603">
    <property type="component" value="Chromosome 1"/>
</dbReference>
<dbReference type="SUPFAM" id="SSF103473">
    <property type="entry name" value="MFS general substrate transporter"/>
    <property type="match status" value="1"/>
</dbReference>
<dbReference type="PROSITE" id="PS50850">
    <property type="entry name" value="MFS"/>
    <property type="match status" value="1"/>
</dbReference>
<feature type="transmembrane region" description="Helical" evidence="8">
    <location>
        <begin position="355"/>
        <end position="375"/>
    </location>
</feature>
<feature type="transmembrane region" description="Helical" evidence="8">
    <location>
        <begin position="387"/>
        <end position="407"/>
    </location>
</feature>
<feature type="transmembrane region" description="Helical" evidence="8">
    <location>
        <begin position="325"/>
        <end position="349"/>
    </location>
</feature>
<comment type="similarity">
    <text evidence="2">Belongs to the major facilitator superfamily. Sugar transporter (TC 2.A.1.1) family.</text>
</comment>
<dbReference type="GO" id="GO:0015149">
    <property type="term" value="F:hexose transmembrane transporter activity"/>
    <property type="evidence" value="ECO:0007669"/>
    <property type="project" value="TreeGrafter"/>
</dbReference>
<feature type="transmembrane region" description="Helical" evidence="8">
    <location>
        <begin position="419"/>
        <end position="441"/>
    </location>
</feature>
<gene>
    <name evidence="10" type="ORF">MOBT1_000876</name>
</gene>
<reference evidence="10" key="1">
    <citation type="submission" date="2023-03" db="EMBL/GenBank/DDBJ databases">
        <title>Mating type loci evolution in Malassezia.</title>
        <authorList>
            <person name="Coelho M.A."/>
        </authorList>
    </citation>
    <scope>NUCLEOTIDE SEQUENCE</scope>
    <source>
        <strain evidence="10">CBS 7876</strain>
    </source>
</reference>
<accession>A0AAF0IR28</accession>
<organism evidence="10 11">
    <name type="scientific">Malassezia obtusa</name>
    <dbReference type="NCBI Taxonomy" id="76774"/>
    <lineage>
        <taxon>Eukaryota</taxon>
        <taxon>Fungi</taxon>
        <taxon>Dikarya</taxon>
        <taxon>Basidiomycota</taxon>
        <taxon>Ustilaginomycotina</taxon>
        <taxon>Malasseziomycetes</taxon>
        <taxon>Malasseziales</taxon>
        <taxon>Malasseziaceae</taxon>
        <taxon>Malassezia</taxon>
    </lineage>
</organism>
<evidence type="ECO:0000256" key="2">
    <source>
        <dbReference type="ARBA" id="ARBA00010992"/>
    </source>
</evidence>
<evidence type="ECO:0000256" key="5">
    <source>
        <dbReference type="ARBA" id="ARBA00022989"/>
    </source>
</evidence>
<evidence type="ECO:0000256" key="4">
    <source>
        <dbReference type="ARBA" id="ARBA00022692"/>
    </source>
</evidence>
<feature type="transmembrane region" description="Helical" evidence="8">
    <location>
        <begin position="85"/>
        <end position="103"/>
    </location>
</feature>
<dbReference type="Pfam" id="PF00083">
    <property type="entry name" value="Sugar_tr"/>
    <property type="match status" value="1"/>
</dbReference>
<dbReference type="GO" id="GO:0016020">
    <property type="term" value="C:membrane"/>
    <property type="evidence" value="ECO:0007669"/>
    <property type="project" value="UniProtKB-SubCell"/>
</dbReference>
<evidence type="ECO:0000313" key="10">
    <source>
        <dbReference type="EMBL" id="WFD02195.1"/>
    </source>
</evidence>
<proteinExistence type="inferred from homology"/>
<feature type="transmembrane region" description="Helical" evidence="8">
    <location>
        <begin position="53"/>
        <end position="73"/>
    </location>
</feature>
<feature type="transmembrane region" description="Helical" evidence="8">
    <location>
        <begin position="293"/>
        <end position="313"/>
    </location>
</feature>
<dbReference type="Gene3D" id="1.20.1250.20">
    <property type="entry name" value="MFS general substrate transporter like domains"/>
    <property type="match status" value="1"/>
</dbReference>
<keyword evidence="4 8" id="KW-0812">Transmembrane</keyword>
<keyword evidence="3" id="KW-0813">Transport</keyword>
<keyword evidence="11" id="KW-1185">Reference proteome</keyword>
<evidence type="ECO:0000313" key="11">
    <source>
        <dbReference type="Proteomes" id="UP001214603"/>
    </source>
</evidence>
<dbReference type="PRINTS" id="PR00171">
    <property type="entry name" value="SUGRTRNSPORT"/>
</dbReference>
<name>A0AAF0IR28_9BASI</name>
<evidence type="ECO:0000256" key="7">
    <source>
        <dbReference type="ARBA" id="ARBA00049119"/>
    </source>
</evidence>
<keyword evidence="6 8" id="KW-0472">Membrane</keyword>
<protein>
    <recommendedName>
        <fullName evidence="9">Major facilitator superfamily (MFS) profile domain-containing protein</fullName>
    </recommendedName>
</protein>
<feature type="domain" description="Major facilitator superfamily (MFS) profile" evidence="9">
    <location>
        <begin position="13"/>
        <end position="445"/>
    </location>
</feature>
<dbReference type="InterPro" id="IPR020846">
    <property type="entry name" value="MFS_dom"/>
</dbReference>
<comment type="catalytic activity">
    <reaction evidence="7">
        <text>myo-inositol(out) + H(+)(out) = myo-inositol(in) + H(+)(in)</text>
        <dbReference type="Rhea" id="RHEA:60364"/>
        <dbReference type="ChEBI" id="CHEBI:15378"/>
        <dbReference type="ChEBI" id="CHEBI:17268"/>
    </reaction>
</comment>
<dbReference type="AlphaFoldDB" id="A0AAF0IR28"/>
<dbReference type="PANTHER" id="PTHR23503:SF8">
    <property type="entry name" value="FACILITATED GLUCOSE TRANSPORTER PROTEIN 1"/>
    <property type="match status" value="1"/>
</dbReference>
<sequence length="453" mass="47805">MPRMGVRPALAGMVAWVTLSVFQFGFGISELNAIALQFTCREGDRCLRLSDNAFALVTTMFTVGGALSSLLCGSIARRLHMGRRNALQVSAGFSLVGSLLLWASSSLTLLSSARLLQGIGAGIGVVQVPMYLQEISPPSLSGEIGILNQVAVVTGIFCAQAAGTMVMSSQGAWWHVPEVSALVALLQLVLGAVWAYESPGWLEGEGAQVAARPGVPTAATIRKQLWGHATYEALQPPAAHTEPTPNAQPWQSSPAFRQGMWIVALTQMAQQFSGVNAILYYSTGILSKLMPALANSVGLLITVVNGLLTFPPIALISEDRLGRKALLVGSAGGMGAFCLLLAYCLWQALPLGSAVAILCVIACFSMGLGPVPFVILPEVIPPQYASLGSSFGLGINWVSNIIVAASFPPLRTALGAYDGHTGGLVFLVFGAANLLFAFWMARDYRFERGHSIV</sequence>
<comment type="subcellular location">
    <subcellularLocation>
        <location evidence="1">Membrane</location>
        <topology evidence="1">Multi-pass membrane protein</topology>
    </subcellularLocation>
</comment>
<evidence type="ECO:0000256" key="8">
    <source>
        <dbReference type="SAM" id="Phobius"/>
    </source>
</evidence>
<dbReference type="InterPro" id="IPR003663">
    <property type="entry name" value="Sugar/inositol_transpt"/>
</dbReference>